<dbReference type="AlphaFoldDB" id="A0A382GNU3"/>
<name>A0A382GNU3_9ZZZZ</name>
<feature type="non-terminal residue" evidence="1">
    <location>
        <position position="1"/>
    </location>
</feature>
<protein>
    <submittedName>
        <fullName evidence="1">Uncharacterized protein</fullName>
    </submittedName>
</protein>
<gene>
    <name evidence="1" type="ORF">METZ01_LOCUS229652</name>
</gene>
<evidence type="ECO:0000313" key="1">
    <source>
        <dbReference type="EMBL" id="SVB76798.1"/>
    </source>
</evidence>
<proteinExistence type="predicted"/>
<accession>A0A382GNU3</accession>
<sequence length="53" mass="6017">VNEDHENLRIGLTLKLFLDAGVMLDAWPEFDYTNDPVVFATLGRLRINSPIIC</sequence>
<reference evidence="1" key="1">
    <citation type="submission" date="2018-05" db="EMBL/GenBank/DDBJ databases">
        <authorList>
            <person name="Lanie J.A."/>
            <person name="Ng W.-L."/>
            <person name="Kazmierczak K.M."/>
            <person name="Andrzejewski T.M."/>
            <person name="Davidsen T.M."/>
            <person name="Wayne K.J."/>
            <person name="Tettelin H."/>
            <person name="Glass J.I."/>
            <person name="Rusch D."/>
            <person name="Podicherti R."/>
            <person name="Tsui H.-C.T."/>
            <person name="Winkler M.E."/>
        </authorList>
    </citation>
    <scope>NUCLEOTIDE SEQUENCE</scope>
</reference>
<organism evidence="1">
    <name type="scientific">marine metagenome</name>
    <dbReference type="NCBI Taxonomy" id="408172"/>
    <lineage>
        <taxon>unclassified sequences</taxon>
        <taxon>metagenomes</taxon>
        <taxon>ecological metagenomes</taxon>
    </lineage>
</organism>
<dbReference type="EMBL" id="UINC01056591">
    <property type="protein sequence ID" value="SVB76798.1"/>
    <property type="molecule type" value="Genomic_DNA"/>
</dbReference>